<evidence type="ECO:0000256" key="1">
    <source>
        <dbReference type="ARBA" id="ARBA00009865"/>
    </source>
</evidence>
<dbReference type="SUPFAM" id="SSF75005">
    <property type="entry name" value="Arabinanase/levansucrase/invertase"/>
    <property type="match status" value="1"/>
</dbReference>
<dbReference type="GO" id="GO:0005975">
    <property type="term" value="P:carbohydrate metabolic process"/>
    <property type="evidence" value="ECO:0007669"/>
    <property type="project" value="InterPro"/>
</dbReference>
<dbReference type="EMBL" id="GBEZ01026936">
    <property type="protein sequence ID" value="JAC60318.1"/>
    <property type="molecule type" value="Transcribed_RNA"/>
</dbReference>
<dbReference type="Pfam" id="PF04616">
    <property type="entry name" value="Glyco_hydro_43"/>
    <property type="match status" value="1"/>
</dbReference>
<proteinExistence type="inferred from homology"/>
<comment type="similarity">
    <text evidence="1">Belongs to the glycosyl hydrolase 43 family.</text>
</comment>
<sequence>MWMHIDSSKYDEARIGIAVSAVPHGGFQYKGSFRPHGSESRDMTVFLDDDGQAFLLYSSENNMVLHVARLNSSFTGVEPSYGRILINQQREAPTVFKNAGLYFILSSGCTGWWPNAAEVHVSESIFGPWHSIGNPVKSSNVADRRTTFGSQGTFVLPLDPWQGRFLFMADRWNESHLGHSRYVWLPLQVTLPPESHGLLENSGSSEKMKWISVALKWSSEWFPVHESHAVVHDEL</sequence>
<dbReference type="GO" id="GO:0004553">
    <property type="term" value="F:hydrolase activity, hydrolyzing O-glycosyl compounds"/>
    <property type="evidence" value="ECO:0007669"/>
    <property type="project" value="InterPro"/>
</dbReference>
<dbReference type="PANTHER" id="PTHR22925">
    <property type="entry name" value="GLYCOSYL HYDROLASE 43 FAMILY MEMBER"/>
    <property type="match status" value="1"/>
</dbReference>
<dbReference type="Gene3D" id="2.115.10.20">
    <property type="entry name" value="Glycosyl hydrolase domain, family 43"/>
    <property type="match status" value="1"/>
</dbReference>
<dbReference type="InterPro" id="IPR006710">
    <property type="entry name" value="Glyco_hydro_43"/>
</dbReference>
<dbReference type="InterPro" id="IPR023296">
    <property type="entry name" value="Glyco_hydro_beta-prop_sf"/>
</dbReference>
<evidence type="ECO:0000256" key="2">
    <source>
        <dbReference type="ARBA" id="ARBA00022801"/>
    </source>
</evidence>
<protein>
    <submittedName>
        <fullName evidence="4">Arabinanase levansucrase invertase</fullName>
    </submittedName>
</protein>
<dbReference type="PANTHER" id="PTHR22925:SF3">
    <property type="entry name" value="GLYCOSYL HYDROLASE FAMILY PROTEIN 43"/>
    <property type="match status" value="1"/>
</dbReference>
<dbReference type="AlphaFoldDB" id="A0A061QKR6"/>
<evidence type="ECO:0000313" key="4">
    <source>
        <dbReference type="EMBL" id="JAC60318.1"/>
    </source>
</evidence>
<gene>
    <name evidence="4" type="ORF">TSPGSL018_29254</name>
</gene>
<keyword evidence="2" id="KW-0378">Hydrolase</keyword>
<name>A0A061QKR6_9CHLO</name>
<accession>A0A061QKR6</accession>
<reference evidence="4" key="1">
    <citation type="submission" date="2014-05" db="EMBL/GenBank/DDBJ databases">
        <title>The transcriptome of the halophilic microalga Tetraselmis sp. GSL018 isolated from the Great Salt Lake, Utah.</title>
        <authorList>
            <person name="Jinkerson R.E."/>
            <person name="D'Adamo S."/>
            <person name="Posewitz M.C."/>
        </authorList>
    </citation>
    <scope>NUCLEOTIDE SEQUENCE</scope>
    <source>
        <strain evidence="4">GSL018</strain>
    </source>
</reference>
<organism evidence="4">
    <name type="scientific">Tetraselmis sp. GSL018</name>
    <dbReference type="NCBI Taxonomy" id="582737"/>
    <lineage>
        <taxon>Eukaryota</taxon>
        <taxon>Viridiplantae</taxon>
        <taxon>Chlorophyta</taxon>
        <taxon>core chlorophytes</taxon>
        <taxon>Chlorodendrophyceae</taxon>
        <taxon>Chlorodendrales</taxon>
        <taxon>Chlorodendraceae</taxon>
        <taxon>Tetraselmis</taxon>
    </lineage>
</organism>
<keyword evidence="3" id="KW-0326">Glycosidase</keyword>
<evidence type="ECO:0000256" key="3">
    <source>
        <dbReference type="ARBA" id="ARBA00023295"/>
    </source>
</evidence>